<dbReference type="EMBL" id="CP050266">
    <property type="protein sequence ID" value="QIR07304.1"/>
    <property type="molecule type" value="Genomic_DNA"/>
</dbReference>
<dbReference type="PANTHER" id="PTHR30537">
    <property type="entry name" value="HTH-TYPE TRANSCRIPTIONAL REGULATOR"/>
    <property type="match status" value="1"/>
</dbReference>
<dbReference type="Gene3D" id="3.40.190.290">
    <property type="match status" value="1"/>
</dbReference>
<evidence type="ECO:0000313" key="7">
    <source>
        <dbReference type="Proteomes" id="UP000501408"/>
    </source>
</evidence>
<evidence type="ECO:0000313" key="6">
    <source>
        <dbReference type="EMBL" id="QIR07304.1"/>
    </source>
</evidence>
<dbReference type="Pfam" id="PF00126">
    <property type="entry name" value="HTH_1"/>
    <property type="match status" value="1"/>
</dbReference>
<dbReference type="Pfam" id="PF03466">
    <property type="entry name" value="LysR_substrate"/>
    <property type="match status" value="1"/>
</dbReference>
<dbReference type="CDD" id="cd08422">
    <property type="entry name" value="PBP2_CrgA_like"/>
    <property type="match status" value="1"/>
</dbReference>
<evidence type="ECO:0000256" key="4">
    <source>
        <dbReference type="ARBA" id="ARBA00023163"/>
    </source>
</evidence>
<dbReference type="InterPro" id="IPR005119">
    <property type="entry name" value="LysR_subst-bd"/>
</dbReference>
<dbReference type="InterPro" id="IPR058163">
    <property type="entry name" value="LysR-type_TF_proteobact-type"/>
</dbReference>
<keyword evidence="7" id="KW-1185">Reference proteome</keyword>
<evidence type="ECO:0000256" key="3">
    <source>
        <dbReference type="ARBA" id="ARBA00023125"/>
    </source>
</evidence>
<dbReference type="SUPFAM" id="SSF53850">
    <property type="entry name" value="Periplasmic binding protein-like II"/>
    <property type="match status" value="1"/>
</dbReference>
<dbReference type="Proteomes" id="UP000501408">
    <property type="component" value="Chromosome 1"/>
</dbReference>
<keyword evidence="3" id="KW-0238">DNA-binding</keyword>
<dbReference type="Gene3D" id="1.10.10.10">
    <property type="entry name" value="Winged helix-like DNA-binding domain superfamily/Winged helix DNA-binding domain"/>
    <property type="match status" value="1"/>
</dbReference>
<evidence type="ECO:0000259" key="5">
    <source>
        <dbReference type="PROSITE" id="PS50931"/>
    </source>
</evidence>
<dbReference type="PRINTS" id="PR00039">
    <property type="entry name" value="HTHLYSR"/>
</dbReference>
<dbReference type="InterPro" id="IPR000847">
    <property type="entry name" value="LysR_HTH_N"/>
</dbReference>
<evidence type="ECO:0000256" key="2">
    <source>
        <dbReference type="ARBA" id="ARBA00023015"/>
    </source>
</evidence>
<dbReference type="PROSITE" id="PS50931">
    <property type="entry name" value="HTH_LYSR"/>
    <property type="match status" value="1"/>
</dbReference>
<name>A0ABX6K6Z5_SALCS</name>
<comment type="similarity">
    <text evidence="1">Belongs to the LysR transcriptional regulatory family.</text>
</comment>
<dbReference type="RefSeq" id="WP_167314989.1">
    <property type="nucleotide sequence ID" value="NZ_CP050266.1"/>
</dbReference>
<accession>A0ABX6K6Z5</accession>
<keyword evidence="4" id="KW-0804">Transcription</keyword>
<dbReference type="SUPFAM" id="SSF46785">
    <property type="entry name" value="Winged helix' DNA-binding domain"/>
    <property type="match status" value="1"/>
</dbReference>
<proteinExistence type="inferred from homology"/>
<reference evidence="6 7" key="1">
    <citation type="submission" date="2020-03" db="EMBL/GenBank/DDBJ databases">
        <title>Genome mining reveals the biosynthetic pathways of PHA and ectoines of the halophilic strain Salinivibrio costicola M318 isolated from fermented shrimp paste.</title>
        <authorList>
            <person name="Doan T.V."/>
            <person name="Tran L.T."/>
            <person name="Trieu T.A."/>
            <person name="Nguyen Q.V."/>
            <person name="Quach T.N."/>
            <person name="Phi T.Q."/>
            <person name="Kumar S."/>
        </authorList>
    </citation>
    <scope>NUCLEOTIDE SEQUENCE [LARGE SCALE GENOMIC DNA]</scope>
    <source>
        <strain evidence="6 7">M318</strain>
    </source>
</reference>
<dbReference type="InterPro" id="IPR036390">
    <property type="entry name" value="WH_DNA-bd_sf"/>
</dbReference>
<gene>
    <name evidence="6" type="ORF">HBA18_04195</name>
</gene>
<organism evidence="6 7">
    <name type="scientific">Salinivibrio costicola</name>
    <name type="common">Vibrio costicola</name>
    <dbReference type="NCBI Taxonomy" id="51367"/>
    <lineage>
        <taxon>Bacteria</taxon>
        <taxon>Pseudomonadati</taxon>
        <taxon>Pseudomonadota</taxon>
        <taxon>Gammaproteobacteria</taxon>
        <taxon>Vibrionales</taxon>
        <taxon>Vibrionaceae</taxon>
        <taxon>Salinivibrio</taxon>
    </lineage>
</organism>
<dbReference type="InterPro" id="IPR036388">
    <property type="entry name" value="WH-like_DNA-bd_sf"/>
</dbReference>
<sequence>MDFNALAILVKVVELGSFTQAAEALGMTKSTVSRKVSDLERNLGVRLITRSTRSLKLTAEGERFYQSCLLAKDIMEQAEVEITAHQELIQGDLNVVMPVELGHQVLGPYINEFIKLHPHIRVHLEMSNREVDIIGEGIDLYAQVGTRKDSNLVSRLLTNSTRVVAASPAYLAETGMVQSPADLRSPHRQVKVYNQAVKLLAWELYDKQGQSFSVDLPYQLRVNTITASLQACLDGLGIAVLPTFLCQPHFESGRLVQLLSDWQMPAVPISLVYANRTLMPKRLRTLIDYLVTRLNEDMQQGVSATRID</sequence>
<evidence type="ECO:0000256" key="1">
    <source>
        <dbReference type="ARBA" id="ARBA00009437"/>
    </source>
</evidence>
<dbReference type="PANTHER" id="PTHR30537:SF68">
    <property type="entry name" value="TRANSCRIPTIONAL REGULATOR-RELATED"/>
    <property type="match status" value="1"/>
</dbReference>
<keyword evidence="2" id="KW-0805">Transcription regulation</keyword>
<protein>
    <submittedName>
        <fullName evidence="6">LysR family transcriptional regulator</fullName>
    </submittedName>
</protein>
<feature type="domain" description="HTH lysR-type" evidence="5">
    <location>
        <begin position="1"/>
        <end position="58"/>
    </location>
</feature>